<dbReference type="GO" id="GO:0071949">
    <property type="term" value="F:FAD binding"/>
    <property type="evidence" value="ECO:0007669"/>
    <property type="project" value="InterPro"/>
</dbReference>
<dbReference type="KEGG" id="ahel:Q31a_49830"/>
<dbReference type="GO" id="GO:0008720">
    <property type="term" value="F:D-lactate dehydrogenase (NAD+) activity"/>
    <property type="evidence" value="ECO:0007669"/>
    <property type="project" value="TreeGrafter"/>
</dbReference>
<dbReference type="GO" id="GO:0051536">
    <property type="term" value="F:iron-sulfur cluster binding"/>
    <property type="evidence" value="ECO:0007669"/>
    <property type="project" value="UniProtKB-KW"/>
</dbReference>
<dbReference type="SUPFAM" id="SSF56176">
    <property type="entry name" value="FAD-binding/transporter-associated domain-like"/>
    <property type="match status" value="1"/>
</dbReference>
<evidence type="ECO:0000256" key="6">
    <source>
        <dbReference type="ARBA" id="ARBA00023004"/>
    </source>
</evidence>
<dbReference type="InterPro" id="IPR006094">
    <property type="entry name" value="Oxid_FAD_bind_N"/>
</dbReference>
<keyword evidence="7" id="KW-0411">Iron-sulfur</keyword>
<dbReference type="InterPro" id="IPR004017">
    <property type="entry name" value="Cys_rich_dom"/>
</dbReference>
<dbReference type="InterPro" id="IPR004113">
    <property type="entry name" value="FAD-bd_oxidored_4_C"/>
</dbReference>
<dbReference type="EMBL" id="CP036298">
    <property type="protein sequence ID" value="QDV26609.1"/>
    <property type="molecule type" value="Genomic_DNA"/>
</dbReference>
<dbReference type="Proteomes" id="UP000318017">
    <property type="component" value="Chromosome"/>
</dbReference>
<dbReference type="Pfam" id="PF13534">
    <property type="entry name" value="Fer4_17"/>
    <property type="match status" value="1"/>
</dbReference>
<dbReference type="Gene3D" id="1.10.1060.10">
    <property type="entry name" value="Alpha-helical ferredoxin"/>
    <property type="match status" value="1"/>
</dbReference>
<dbReference type="PANTHER" id="PTHR11748">
    <property type="entry name" value="D-LACTATE DEHYDROGENASE"/>
    <property type="match status" value="1"/>
</dbReference>
<keyword evidence="10" id="KW-1185">Reference proteome</keyword>
<dbReference type="SUPFAM" id="SSF46548">
    <property type="entry name" value="alpha-helical ferredoxin"/>
    <property type="match status" value="1"/>
</dbReference>
<keyword evidence="2" id="KW-0285">Flavoprotein</keyword>
<dbReference type="Pfam" id="PF02913">
    <property type="entry name" value="FAD-oxidase_C"/>
    <property type="match status" value="1"/>
</dbReference>
<dbReference type="Gene3D" id="3.30.465.10">
    <property type="match status" value="2"/>
</dbReference>
<dbReference type="InterPro" id="IPR016166">
    <property type="entry name" value="FAD-bd_PCMH"/>
</dbReference>
<sequence>MMESEQIRIQADLRGLLQGDVHCDALYTQLYASDASVYEILPLGVVRPRSTRDVAELLRYCHQHGIPVFPRGGGSGLAGQSLGRGIVVDLSRYMRRVHAPQAGTVRVQCGVVQADLNRSIGYHNLLFGPDPATRSVSSIGSMISVDAAGSHFPRYGSTGDCVESLQVVLSSGEVVELGQHAWAGEDAVGTREGAIAQQVGLLLQQGSALLLRPPWADVSRGCGYRMEKVLDGDRVNLARLMSGSEGTLGIITEATLRVDAIPAVRGLLLLFFDRLDTAAKAALDIARDDVVACDLMDRRLLEIARETESVYATIIPRGAEAMLLVEMQGDEPLSVRNRLMQLLHRLQKRGKPVLSYRLTTDGQERNLLWRLARRVIPRLYRLKGNLRPLPFVEDISVPPKRLPEFLKTVQDVLKAERVTATLFAHALHGQLDVRPFLDLASPKDQIRLATLSETLYEKVMQIGGCVSGEQAFGISRAAWAEKQLGPRLEMCRKIKQVFDPTGILNPGKFLSPTPPKVNENLRPVPLFRQRTNSIVVGGETLQVGNAFEAAAASLGSSQAVDEQLLTGDLNRIAWDETLPVPTQGTQVESAQVQLPVILDWSQGDSVGYTARSCNGCGRCRTSAVAERMCPMFRIHKGEEASPRAKANLLRGVLTGSLEPELLESRELKEISDLCFNCHQCRLECPASVNIPKLVQEAKAQHVASHGLPLSDRLLNRVDLLASLGSRFPRLANWALGNKAMRWLLEKTFGIAHQRKLPKVTRRTFLRWAAREKLNRSGRSAGRKVLYFVDQYVNWHNPMLGRALVEVMRHQNVEVYIPTNQTPSWMAMIAAGDISRARKLVLTNIKVLSEAVRQGYDIITTEPSAALCLIEEYRNLYQNEDTELIAKNTYEASSYLWQMHKQNQLELDFRPMNMSIVYHQPCHAKVLDADSPALNLMRLVPGLQIQFAEHGCSGMAGTFGLQRKNLRTSLRIGRGLVNTMKETHAQMGTTECTACKLQMELLTDKPTVHPVAVLAYAYGTMPQLAAWFSSRNEGNLVN</sequence>
<evidence type="ECO:0000256" key="5">
    <source>
        <dbReference type="ARBA" id="ARBA00023002"/>
    </source>
</evidence>
<dbReference type="Pfam" id="PF02754">
    <property type="entry name" value="CCG"/>
    <property type="match status" value="1"/>
</dbReference>
<name>A0A518GDD6_9BACT</name>
<dbReference type="InterPro" id="IPR009051">
    <property type="entry name" value="Helical_ferredxn"/>
</dbReference>
<dbReference type="RefSeq" id="WP_145082852.1">
    <property type="nucleotide sequence ID" value="NZ_CP036298.1"/>
</dbReference>
<dbReference type="InterPro" id="IPR016171">
    <property type="entry name" value="Vanillyl_alc_oxidase_C-sub2"/>
</dbReference>
<dbReference type="PROSITE" id="PS51387">
    <property type="entry name" value="FAD_PCMH"/>
    <property type="match status" value="1"/>
</dbReference>
<evidence type="ECO:0000256" key="3">
    <source>
        <dbReference type="ARBA" id="ARBA00022723"/>
    </source>
</evidence>
<accession>A0A518GDD6</accession>
<evidence type="ECO:0000256" key="7">
    <source>
        <dbReference type="ARBA" id="ARBA00023014"/>
    </source>
</evidence>
<dbReference type="GO" id="GO:1903457">
    <property type="term" value="P:lactate catabolic process"/>
    <property type="evidence" value="ECO:0007669"/>
    <property type="project" value="TreeGrafter"/>
</dbReference>
<keyword evidence="6" id="KW-0408">Iron</keyword>
<evidence type="ECO:0000256" key="1">
    <source>
        <dbReference type="ARBA" id="ARBA00001974"/>
    </source>
</evidence>
<dbReference type="Pfam" id="PF01565">
    <property type="entry name" value="FAD_binding_4"/>
    <property type="match status" value="1"/>
</dbReference>
<dbReference type="OrthoDB" id="9767256at2"/>
<dbReference type="InterPro" id="IPR016169">
    <property type="entry name" value="FAD-bd_PCMH_sub2"/>
</dbReference>
<keyword evidence="3" id="KW-0479">Metal-binding</keyword>
<dbReference type="GO" id="GO:0046872">
    <property type="term" value="F:metal ion binding"/>
    <property type="evidence" value="ECO:0007669"/>
    <property type="project" value="UniProtKB-KW"/>
</dbReference>
<dbReference type="PANTHER" id="PTHR11748:SF119">
    <property type="entry name" value="D-2-HYDROXYGLUTARATE DEHYDROGENASE"/>
    <property type="match status" value="1"/>
</dbReference>
<protein>
    <submittedName>
        <fullName evidence="9">Anaerobic glycerol-3-phosphate dehydrogenase subunit C</fullName>
    </submittedName>
</protein>
<evidence type="ECO:0000259" key="8">
    <source>
        <dbReference type="PROSITE" id="PS51387"/>
    </source>
</evidence>
<evidence type="ECO:0000313" key="9">
    <source>
        <dbReference type="EMBL" id="QDV26609.1"/>
    </source>
</evidence>
<dbReference type="Gene3D" id="1.10.45.10">
    <property type="entry name" value="Vanillyl-alcohol Oxidase, Chain A, domain 4"/>
    <property type="match status" value="1"/>
</dbReference>
<dbReference type="SUPFAM" id="SSF55103">
    <property type="entry name" value="FAD-linked oxidases, C-terminal domain"/>
    <property type="match status" value="1"/>
</dbReference>
<dbReference type="GO" id="GO:0004458">
    <property type="term" value="F:D-lactate dehydrogenase (cytochrome) activity"/>
    <property type="evidence" value="ECO:0007669"/>
    <property type="project" value="TreeGrafter"/>
</dbReference>
<evidence type="ECO:0000256" key="4">
    <source>
        <dbReference type="ARBA" id="ARBA00022827"/>
    </source>
</evidence>
<keyword evidence="4" id="KW-0274">FAD</keyword>
<dbReference type="InterPro" id="IPR016164">
    <property type="entry name" value="FAD-linked_Oxase-like_C"/>
</dbReference>
<gene>
    <name evidence="9" type="primary">glpC</name>
    <name evidence="9" type="ORF">Q31a_49830</name>
</gene>
<proteinExistence type="predicted"/>
<dbReference type="AlphaFoldDB" id="A0A518GDD6"/>
<dbReference type="InterPro" id="IPR017900">
    <property type="entry name" value="4Fe4S_Fe_S_CS"/>
</dbReference>
<dbReference type="NCBIfam" id="NF008369">
    <property type="entry name" value="PRK11168.1"/>
    <property type="match status" value="1"/>
</dbReference>
<feature type="domain" description="FAD-binding PCMH-type" evidence="8">
    <location>
        <begin position="38"/>
        <end position="261"/>
    </location>
</feature>
<dbReference type="InterPro" id="IPR036318">
    <property type="entry name" value="FAD-bd_PCMH-like_sf"/>
</dbReference>
<evidence type="ECO:0000313" key="10">
    <source>
        <dbReference type="Proteomes" id="UP000318017"/>
    </source>
</evidence>
<dbReference type="PROSITE" id="PS00198">
    <property type="entry name" value="4FE4S_FER_1"/>
    <property type="match status" value="1"/>
</dbReference>
<keyword evidence="5" id="KW-0560">Oxidoreductase</keyword>
<evidence type="ECO:0000256" key="2">
    <source>
        <dbReference type="ARBA" id="ARBA00022630"/>
    </source>
</evidence>
<reference evidence="9 10" key="1">
    <citation type="submission" date="2019-02" db="EMBL/GenBank/DDBJ databases">
        <title>Deep-cultivation of Planctomycetes and their phenomic and genomic characterization uncovers novel biology.</title>
        <authorList>
            <person name="Wiegand S."/>
            <person name="Jogler M."/>
            <person name="Boedeker C."/>
            <person name="Pinto D."/>
            <person name="Vollmers J."/>
            <person name="Rivas-Marin E."/>
            <person name="Kohn T."/>
            <person name="Peeters S.H."/>
            <person name="Heuer A."/>
            <person name="Rast P."/>
            <person name="Oberbeckmann S."/>
            <person name="Bunk B."/>
            <person name="Jeske O."/>
            <person name="Meyerdierks A."/>
            <person name="Storesund J.E."/>
            <person name="Kallscheuer N."/>
            <person name="Luecker S."/>
            <person name="Lage O.M."/>
            <person name="Pohl T."/>
            <person name="Merkel B.J."/>
            <person name="Hornburger P."/>
            <person name="Mueller R.-W."/>
            <person name="Bruemmer F."/>
            <person name="Labrenz M."/>
            <person name="Spormann A.M."/>
            <person name="Op den Camp H."/>
            <person name="Overmann J."/>
            <person name="Amann R."/>
            <person name="Jetten M.S.M."/>
            <person name="Mascher T."/>
            <person name="Medema M.H."/>
            <person name="Devos D.P."/>
            <person name="Kaster A.-K."/>
            <person name="Ovreas L."/>
            <person name="Rohde M."/>
            <person name="Galperin M.Y."/>
            <person name="Jogler C."/>
        </authorList>
    </citation>
    <scope>NUCLEOTIDE SEQUENCE [LARGE SCALE GENOMIC DNA]</scope>
    <source>
        <strain evidence="9 10">Q31a</strain>
    </source>
</reference>
<comment type="cofactor">
    <cofactor evidence="1">
        <name>FAD</name>
        <dbReference type="ChEBI" id="CHEBI:57692"/>
    </cofactor>
</comment>
<dbReference type="Gene3D" id="3.30.70.2740">
    <property type="match status" value="1"/>
</dbReference>
<organism evidence="9 10">
    <name type="scientific">Aureliella helgolandensis</name>
    <dbReference type="NCBI Taxonomy" id="2527968"/>
    <lineage>
        <taxon>Bacteria</taxon>
        <taxon>Pseudomonadati</taxon>
        <taxon>Planctomycetota</taxon>
        <taxon>Planctomycetia</taxon>
        <taxon>Pirellulales</taxon>
        <taxon>Pirellulaceae</taxon>
        <taxon>Aureliella</taxon>
    </lineage>
</organism>